<name>A0AAD9KRU6_RIDPI</name>
<evidence type="ECO:0000313" key="4">
    <source>
        <dbReference type="EMBL" id="KAK2176180.1"/>
    </source>
</evidence>
<dbReference type="GO" id="GO:0000981">
    <property type="term" value="F:DNA-binding transcription factor activity, RNA polymerase II-specific"/>
    <property type="evidence" value="ECO:0007669"/>
    <property type="project" value="TreeGrafter"/>
</dbReference>
<feature type="region of interest" description="Disordered" evidence="2">
    <location>
        <begin position="539"/>
        <end position="586"/>
    </location>
</feature>
<accession>A0AAD9KRU6</accession>
<evidence type="ECO:0000256" key="1">
    <source>
        <dbReference type="PROSITE-ProRule" id="PRU00042"/>
    </source>
</evidence>
<keyword evidence="1" id="KW-0479">Metal-binding</keyword>
<dbReference type="PANTHER" id="PTHR12451">
    <property type="entry name" value="TRANSCRIPTION FACTOR CASTOR PROTEIN MING -RELATED"/>
    <property type="match status" value="1"/>
</dbReference>
<comment type="caution">
    <text evidence="4">The sequence shown here is derived from an EMBL/GenBank/DDBJ whole genome shotgun (WGS) entry which is preliminary data.</text>
</comment>
<feature type="domain" description="C2H2-type" evidence="3">
    <location>
        <begin position="650"/>
        <end position="679"/>
    </location>
</feature>
<dbReference type="PANTHER" id="PTHR12451:SF0">
    <property type="entry name" value="ZINC FINGER PROTEIN CASTOR HOMOLOG 1"/>
    <property type="match status" value="1"/>
</dbReference>
<dbReference type="GO" id="GO:0008270">
    <property type="term" value="F:zinc ion binding"/>
    <property type="evidence" value="ECO:0007669"/>
    <property type="project" value="UniProtKB-KW"/>
</dbReference>
<gene>
    <name evidence="4" type="ORF">NP493_677g02060</name>
</gene>
<evidence type="ECO:0000313" key="5">
    <source>
        <dbReference type="Proteomes" id="UP001209878"/>
    </source>
</evidence>
<sequence>MLFRGKDGVHEHAKSHEQQEKITALCYMTYDSNTSCDPSCPYNRRQVHFHCLWAGCMQVLTEDDPVFSRLEHQKVHEYARGVVSRKIFPSTPRVPVDGTSMPRRRGRPLKNPNRVIPVIPKTEMSEEEIQRLVMSLWSDTEARLVVSCGFKQYDPSNLCPDSKCMFVTEKLHYHCVRPRCYYATNRRDMLNLHARDFHSFINILDGFEFFDRSVDCRRDQCTHNHERRHFHCVRPRCDYSFVRFSTMAQHDKKHNMAKEPSVSLQSQSVVGVNGSLSTAVPGMSAVYGVPGIVKPLTNHPLIPLILPPGAVQQHALSHRLGGTTGVAVTTVTPVVIQSVSSSPIALTSSVVNMSSNVARGVAPVTSLSTVTDVANNLPQSTVSSTLHMTNNPLLSSLSSSNLVTIAPKPSTSSTLPLSGLLQQQQLQQQQQQQGEKLSWLTLKMNMHYGMHQNCGRPFCKLKKKDHYHCCECNQAFSNPIRLKMHIAKHRTKNDYSTNQCDAAPIDGAADAGSSSDTNGDLSSSLNLSMTTFANMLSKEQPNSLDDDDDDNGDSDGLVIDLSLPPSECGDSCTTPANVDDNNKEDDMLDNSEVERQREMTKQLNVAMPTETQPILIGRRQDGVPEGYVRFRHVEDCGFIHCTYRHTVTHYHCARPNCGHAFSDRTRTQHHAKRHRRTDAIMADDFEHFRIHIDCQHADCEYARTMSHYHCRRCEFVCTDTAKVIAHRKHHVRLTEVEVQGYRKFTKREACNFETCRYSGKLCHYHCLQQGCSQVMLGSAQVTAHKNRHRDASLGKANDMSVTKT</sequence>
<reference evidence="4" key="1">
    <citation type="journal article" date="2023" name="Mol. Biol. Evol.">
        <title>Third-Generation Sequencing Reveals the Adaptive Role of the Epigenome in Three Deep-Sea Polychaetes.</title>
        <authorList>
            <person name="Perez M."/>
            <person name="Aroh O."/>
            <person name="Sun Y."/>
            <person name="Lan Y."/>
            <person name="Juniper S.K."/>
            <person name="Young C.R."/>
            <person name="Angers B."/>
            <person name="Qian P.Y."/>
        </authorList>
    </citation>
    <scope>NUCLEOTIDE SEQUENCE</scope>
    <source>
        <strain evidence="4">R07B-5</strain>
    </source>
</reference>
<organism evidence="4 5">
    <name type="scientific">Ridgeia piscesae</name>
    <name type="common">Tubeworm</name>
    <dbReference type="NCBI Taxonomy" id="27915"/>
    <lineage>
        <taxon>Eukaryota</taxon>
        <taxon>Metazoa</taxon>
        <taxon>Spiralia</taxon>
        <taxon>Lophotrochozoa</taxon>
        <taxon>Annelida</taxon>
        <taxon>Polychaeta</taxon>
        <taxon>Sedentaria</taxon>
        <taxon>Canalipalpata</taxon>
        <taxon>Sabellida</taxon>
        <taxon>Siboglinidae</taxon>
        <taxon>Ridgeia</taxon>
    </lineage>
</organism>
<dbReference type="PROSITE" id="PS00028">
    <property type="entry name" value="ZINC_FINGER_C2H2_1"/>
    <property type="match status" value="4"/>
</dbReference>
<feature type="domain" description="C2H2-type" evidence="3">
    <location>
        <begin position="230"/>
        <end position="259"/>
    </location>
</feature>
<proteinExistence type="predicted"/>
<dbReference type="SMART" id="SM00355">
    <property type="entry name" value="ZnF_C2H2"/>
    <property type="match status" value="6"/>
</dbReference>
<evidence type="ECO:0000256" key="2">
    <source>
        <dbReference type="SAM" id="MobiDB-lite"/>
    </source>
</evidence>
<evidence type="ECO:0000259" key="3">
    <source>
        <dbReference type="PROSITE" id="PS50157"/>
    </source>
</evidence>
<keyword evidence="5" id="KW-1185">Reference proteome</keyword>
<keyword evidence="1" id="KW-0862">Zinc</keyword>
<dbReference type="InterPro" id="IPR040373">
    <property type="entry name" value="CASZ1"/>
</dbReference>
<dbReference type="GO" id="GO:0005634">
    <property type="term" value="C:nucleus"/>
    <property type="evidence" value="ECO:0007669"/>
    <property type="project" value="TreeGrafter"/>
</dbReference>
<dbReference type="Proteomes" id="UP001209878">
    <property type="component" value="Unassembled WGS sequence"/>
</dbReference>
<dbReference type="AlphaFoldDB" id="A0AAD9KRU6"/>
<dbReference type="GO" id="GO:0000977">
    <property type="term" value="F:RNA polymerase II transcription regulatory region sequence-specific DNA binding"/>
    <property type="evidence" value="ECO:0007669"/>
    <property type="project" value="TreeGrafter"/>
</dbReference>
<dbReference type="InterPro" id="IPR013087">
    <property type="entry name" value="Znf_C2H2_type"/>
</dbReference>
<keyword evidence="1" id="KW-0863">Zinc-finger</keyword>
<dbReference type="GO" id="GO:0045664">
    <property type="term" value="P:regulation of neuron differentiation"/>
    <property type="evidence" value="ECO:0007669"/>
    <property type="project" value="TreeGrafter"/>
</dbReference>
<feature type="domain" description="C2H2-type" evidence="3">
    <location>
        <begin position="467"/>
        <end position="494"/>
    </location>
</feature>
<dbReference type="GO" id="GO:0045944">
    <property type="term" value="P:positive regulation of transcription by RNA polymerase II"/>
    <property type="evidence" value="ECO:0007669"/>
    <property type="project" value="TreeGrafter"/>
</dbReference>
<protein>
    <recommendedName>
        <fullName evidence="3">C2H2-type domain-containing protein</fullName>
    </recommendedName>
</protein>
<dbReference type="EMBL" id="JAODUO010000677">
    <property type="protein sequence ID" value="KAK2176180.1"/>
    <property type="molecule type" value="Genomic_DNA"/>
</dbReference>
<feature type="compositionally biased region" description="Acidic residues" evidence="2">
    <location>
        <begin position="544"/>
        <end position="553"/>
    </location>
</feature>
<dbReference type="PROSITE" id="PS50157">
    <property type="entry name" value="ZINC_FINGER_C2H2_2"/>
    <property type="match status" value="3"/>
</dbReference>